<dbReference type="NCBIfam" id="TIGR00177">
    <property type="entry name" value="molyb_syn"/>
    <property type="match status" value="1"/>
</dbReference>
<dbReference type="EMBL" id="QMFB01000003">
    <property type="protein sequence ID" value="RAV22154.1"/>
    <property type="molecule type" value="Genomic_DNA"/>
</dbReference>
<evidence type="ECO:0000256" key="5">
    <source>
        <dbReference type="ARBA" id="ARBA00013269"/>
    </source>
</evidence>
<dbReference type="UniPathway" id="UPA00344"/>
<dbReference type="AlphaFoldDB" id="A0A329MQU9"/>
<dbReference type="SMART" id="SM00852">
    <property type="entry name" value="MoCF_biosynth"/>
    <property type="match status" value="1"/>
</dbReference>
<keyword evidence="7 13" id="KW-0500">Molybdenum</keyword>
<dbReference type="FunFam" id="3.40.980.10:FF:000004">
    <property type="entry name" value="Molybdopterin molybdenumtransferase"/>
    <property type="match status" value="1"/>
</dbReference>
<evidence type="ECO:0000256" key="11">
    <source>
        <dbReference type="ARBA" id="ARBA00023150"/>
    </source>
</evidence>
<dbReference type="GO" id="GO:0046872">
    <property type="term" value="F:metal ion binding"/>
    <property type="evidence" value="ECO:0007669"/>
    <property type="project" value="UniProtKB-UniRule"/>
</dbReference>
<evidence type="ECO:0000256" key="6">
    <source>
        <dbReference type="ARBA" id="ARBA00021108"/>
    </source>
</evidence>
<keyword evidence="8 13" id="KW-0808">Transferase</keyword>
<dbReference type="Gene3D" id="3.40.980.10">
    <property type="entry name" value="MoaB/Mog-like domain"/>
    <property type="match status" value="1"/>
</dbReference>
<evidence type="ECO:0000256" key="4">
    <source>
        <dbReference type="ARBA" id="ARBA00010763"/>
    </source>
</evidence>
<dbReference type="InterPro" id="IPR038987">
    <property type="entry name" value="MoeA-like"/>
</dbReference>
<dbReference type="InterPro" id="IPR001453">
    <property type="entry name" value="MoaB/Mog_dom"/>
</dbReference>
<evidence type="ECO:0000256" key="9">
    <source>
        <dbReference type="ARBA" id="ARBA00022723"/>
    </source>
</evidence>
<dbReference type="Proteomes" id="UP000250369">
    <property type="component" value="Unassembled WGS sequence"/>
</dbReference>
<dbReference type="InterPro" id="IPR036425">
    <property type="entry name" value="MoaB/Mog-like_dom_sf"/>
</dbReference>
<dbReference type="GO" id="GO:0005829">
    <property type="term" value="C:cytosol"/>
    <property type="evidence" value="ECO:0007669"/>
    <property type="project" value="TreeGrafter"/>
</dbReference>
<comment type="function">
    <text evidence="2 13">Catalyzes the insertion of molybdate into adenylated molybdopterin with the concomitant release of AMP.</text>
</comment>
<dbReference type="Gene3D" id="2.170.190.11">
    <property type="entry name" value="Molybdopterin biosynthesis moea protein, domain 3"/>
    <property type="match status" value="1"/>
</dbReference>
<evidence type="ECO:0000256" key="8">
    <source>
        <dbReference type="ARBA" id="ARBA00022679"/>
    </source>
</evidence>
<comment type="similarity">
    <text evidence="4 13">Belongs to the MoeA family.</text>
</comment>
<organism evidence="15 16">
    <name type="scientific">Paenibacillus contaminans</name>
    <dbReference type="NCBI Taxonomy" id="450362"/>
    <lineage>
        <taxon>Bacteria</taxon>
        <taxon>Bacillati</taxon>
        <taxon>Bacillota</taxon>
        <taxon>Bacilli</taxon>
        <taxon>Bacillales</taxon>
        <taxon>Paenibacillaceae</taxon>
        <taxon>Paenibacillus</taxon>
    </lineage>
</organism>
<dbReference type="OrthoDB" id="9804758at2"/>
<keyword evidence="16" id="KW-1185">Reference proteome</keyword>
<dbReference type="InterPro" id="IPR036688">
    <property type="entry name" value="MoeA_C_domain_IV_sf"/>
</dbReference>
<dbReference type="InterPro" id="IPR005110">
    <property type="entry name" value="MoeA_linker/N"/>
</dbReference>
<name>A0A329MQU9_9BACL</name>
<keyword evidence="11 13" id="KW-0501">Molybdenum cofactor biosynthesis</keyword>
<dbReference type="InterPro" id="IPR036135">
    <property type="entry name" value="MoeA_linker/N_sf"/>
</dbReference>
<evidence type="ECO:0000256" key="2">
    <source>
        <dbReference type="ARBA" id="ARBA00002901"/>
    </source>
</evidence>
<evidence type="ECO:0000256" key="12">
    <source>
        <dbReference type="ARBA" id="ARBA00047317"/>
    </source>
</evidence>
<dbReference type="SUPFAM" id="SSF63867">
    <property type="entry name" value="MoeA C-terminal domain-like"/>
    <property type="match status" value="1"/>
</dbReference>
<dbReference type="SUPFAM" id="SSF53218">
    <property type="entry name" value="Molybdenum cofactor biosynthesis proteins"/>
    <property type="match status" value="1"/>
</dbReference>
<dbReference type="InterPro" id="IPR005111">
    <property type="entry name" value="MoeA_C_domain_IV"/>
</dbReference>
<dbReference type="GO" id="GO:0061599">
    <property type="term" value="F:molybdopterin molybdotransferase activity"/>
    <property type="evidence" value="ECO:0007669"/>
    <property type="project" value="UniProtKB-UniRule"/>
</dbReference>
<dbReference type="FunFam" id="2.170.190.11:FF:000001">
    <property type="entry name" value="Molybdopterin molybdenumtransferase"/>
    <property type="match status" value="1"/>
</dbReference>
<keyword evidence="9 13" id="KW-0479">Metal-binding</keyword>
<comment type="caution">
    <text evidence="15">The sequence shown here is derived from an EMBL/GenBank/DDBJ whole genome shotgun (WGS) entry which is preliminary data.</text>
</comment>
<evidence type="ECO:0000256" key="7">
    <source>
        <dbReference type="ARBA" id="ARBA00022505"/>
    </source>
</evidence>
<protein>
    <recommendedName>
        <fullName evidence="6 13">Molybdopterin molybdenumtransferase</fullName>
        <ecNumber evidence="5 13">2.10.1.1</ecNumber>
    </recommendedName>
</protein>
<sequence length="422" mass="45571">MEPSYQPNRFRRKAVQVEEAQRKIIELVRLGESEVVRLEDAFGRRLACDVHAANDMPHFRRSGMDGFAVQAEATAGASPESPVTLEVIENIPCGSRPAKAVNGKTASRIMTGAMVPDGADAVIMLEMTETFERDGKTFISIKKEILAGQNVAPIGVEVTTGELILEKGAKINAGEAALLAAFGIGELSVFKRPRVAIFSTGSELLDIHSPLEPGKIRNSNTYMLAMLVRDAGGIPQLHESIPDDAELAMRRISAAMAASDFVITTGGVSVGDYDIMADIFDAWDGTMLFNKVTMRPGSPTTAGMWKEKFLFALSGNPGACFVGFELFVRPVLWGMQGKMEVTPPKATAFLGEDFQKVNAYHRFVRGKSYVENGRLLVKQTGPDRSSLMLSIKDSDCLIVIPPGGSGTSAGELVDIIKLGWAE</sequence>
<dbReference type="GO" id="GO:0006777">
    <property type="term" value="P:Mo-molybdopterin cofactor biosynthetic process"/>
    <property type="evidence" value="ECO:0007669"/>
    <property type="project" value="UniProtKB-UniRule"/>
</dbReference>
<dbReference type="Pfam" id="PF03453">
    <property type="entry name" value="MoeA_N"/>
    <property type="match status" value="1"/>
</dbReference>
<comment type="pathway">
    <text evidence="3 13">Cofactor biosynthesis; molybdopterin biosynthesis.</text>
</comment>
<reference evidence="15 16" key="1">
    <citation type="journal article" date="2009" name="Int. J. Syst. Evol. Microbiol.">
        <title>Paenibacillus contaminans sp. nov., isolated from a contaminated laboratory plate.</title>
        <authorList>
            <person name="Chou J.H."/>
            <person name="Lee J.H."/>
            <person name="Lin M.C."/>
            <person name="Chang P.S."/>
            <person name="Arun A.B."/>
            <person name="Young C.C."/>
            <person name="Chen W.M."/>
        </authorList>
    </citation>
    <scope>NUCLEOTIDE SEQUENCE [LARGE SCALE GENOMIC DNA]</scope>
    <source>
        <strain evidence="15 16">CKOBP-6</strain>
    </source>
</reference>
<proteinExistence type="inferred from homology"/>
<dbReference type="CDD" id="cd00887">
    <property type="entry name" value="MoeA"/>
    <property type="match status" value="1"/>
</dbReference>
<dbReference type="PANTHER" id="PTHR10192:SF5">
    <property type="entry name" value="GEPHYRIN"/>
    <property type="match status" value="1"/>
</dbReference>
<comment type="cofactor">
    <cofactor evidence="1 13">
        <name>Mg(2+)</name>
        <dbReference type="ChEBI" id="CHEBI:18420"/>
    </cofactor>
</comment>
<evidence type="ECO:0000256" key="1">
    <source>
        <dbReference type="ARBA" id="ARBA00001946"/>
    </source>
</evidence>
<comment type="catalytic activity">
    <reaction evidence="12">
        <text>adenylyl-molybdopterin + molybdate = Mo-molybdopterin + AMP + H(+)</text>
        <dbReference type="Rhea" id="RHEA:35047"/>
        <dbReference type="ChEBI" id="CHEBI:15378"/>
        <dbReference type="ChEBI" id="CHEBI:36264"/>
        <dbReference type="ChEBI" id="CHEBI:62727"/>
        <dbReference type="ChEBI" id="CHEBI:71302"/>
        <dbReference type="ChEBI" id="CHEBI:456215"/>
        <dbReference type="EC" id="2.10.1.1"/>
    </reaction>
</comment>
<dbReference type="SUPFAM" id="SSF63882">
    <property type="entry name" value="MoeA N-terminal region -like"/>
    <property type="match status" value="1"/>
</dbReference>
<evidence type="ECO:0000256" key="10">
    <source>
        <dbReference type="ARBA" id="ARBA00022842"/>
    </source>
</evidence>
<dbReference type="EC" id="2.10.1.1" evidence="5 13"/>
<dbReference type="Gene3D" id="2.40.340.10">
    <property type="entry name" value="MoeA, C-terminal, domain IV"/>
    <property type="match status" value="1"/>
</dbReference>
<accession>A0A329MQU9</accession>
<evidence type="ECO:0000259" key="14">
    <source>
        <dbReference type="SMART" id="SM00852"/>
    </source>
</evidence>
<dbReference type="PANTHER" id="PTHR10192">
    <property type="entry name" value="MOLYBDOPTERIN BIOSYNTHESIS PROTEIN"/>
    <property type="match status" value="1"/>
</dbReference>
<evidence type="ECO:0000256" key="13">
    <source>
        <dbReference type="RuleBase" id="RU365090"/>
    </source>
</evidence>
<keyword evidence="10 13" id="KW-0460">Magnesium</keyword>
<dbReference type="Pfam" id="PF03454">
    <property type="entry name" value="MoeA_C"/>
    <property type="match status" value="1"/>
</dbReference>
<evidence type="ECO:0000256" key="3">
    <source>
        <dbReference type="ARBA" id="ARBA00005046"/>
    </source>
</evidence>
<evidence type="ECO:0000313" key="16">
    <source>
        <dbReference type="Proteomes" id="UP000250369"/>
    </source>
</evidence>
<evidence type="ECO:0000313" key="15">
    <source>
        <dbReference type="EMBL" id="RAV22154.1"/>
    </source>
</evidence>
<dbReference type="Gene3D" id="3.90.105.10">
    <property type="entry name" value="Molybdopterin biosynthesis moea protein, domain 2"/>
    <property type="match status" value="1"/>
</dbReference>
<feature type="domain" description="MoaB/Mog" evidence="14">
    <location>
        <begin position="196"/>
        <end position="334"/>
    </location>
</feature>
<gene>
    <name evidence="15" type="ORF">DQG23_07380</name>
</gene>
<dbReference type="Pfam" id="PF00994">
    <property type="entry name" value="MoCF_biosynth"/>
    <property type="match status" value="1"/>
</dbReference>
<dbReference type="NCBIfam" id="NF045515">
    <property type="entry name" value="Glp_gephyrin"/>
    <property type="match status" value="1"/>
</dbReference>